<comment type="caution">
    <text evidence="5">The sequence shown here is derived from an EMBL/GenBank/DDBJ whole genome shotgun (WGS) entry which is preliminary data.</text>
</comment>
<gene>
    <name evidence="5" type="ORF">NDU88_005850</name>
</gene>
<dbReference type="Proteomes" id="UP001066276">
    <property type="component" value="Chromosome 10"/>
</dbReference>
<keyword evidence="1" id="KW-0677">Repeat</keyword>
<evidence type="ECO:0000256" key="1">
    <source>
        <dbReference type="ARBA" id="ARBA00022737"/>
    </source>
</evidence>
<keyword evidence="2" id="KW-1015">Disulfide bond</keyword>
<dbReference type="SUPFAM" id="SSF49854">
    <property type="entry name" value="Spermadhesin, CUB domain"/>
    <property type="match status" value="2"/>
</dbReference>
<keyword evidence="6" id="KW-1185">Reference proteome</keyword>
<dbReference type="Pfam" id="PF00431">
    <property type="entry name" value="CUB"/>
    <property type="match status" value="2"/>
</dbReference>
<evidence type="ECO:0000256" key="2">
    <source>
        <dbReference type="ARBA" id="ARBA00023157"/>
    </source>
</evidence>
<name>A0AAV7MFV9_PLEWA</name>
<dbReference type="PANTHER" id="PTHR24251:SF37">
    <property type="entry name" value="CUB DOMAIN-CONTAINING PROTEIN"/>
    <property type="match status" value="1"/>
</dbReference>
<comment type="caution">
    <text evidence="3">Lacks conserved residue(s) required for the propagation of feature annotation.</text>
</comment>
<feature type="domain" description="CUB" evidence="4">
    <location>
        <begin position="1"/>
        <end position="53"/>
    </location>
</feature>
<evidence type="ECO:0000313" key="6">
    <source>
        <dbReference type="Proteomes" id="UP001066276"/>
    </source>
</evidence>
<dbReference type="Gene3D" id="2.60.120.290">
    <property type="entry name" value="Spermadhesin, CUB domain"/>
    <property type="match status" value="2"/>
</dbReference>
<feature type="domain" description="CUB" evidence="4">
    <location>
        <begin position="55"/>
        <end position="114"/>
    </location>
</feature>
<dbReference type="PROSITE" id="PS01180">
    <property type="entry name" value="CUB"/>
    <property type="match status" value="2"/>
</dbReference>
<evidence type="ECO:0000256" key="3">
    <source>
        <dbReference type="PROSITE-ProRule" id="PRU00059"/>
    </source>
</evidence>
<sequence length="114" mass="12194">LYDGPNSQSNLIGTFCGNNWPPSGGTTGPKLHVVFHSDSSVVGNGFQMQWSVNGCGGDLSGPTGAFNSPGYPYNYPANKECLWNINTAPGSSIQITILEFNVEYHSGCEYDVLE</sequence>
<evidence type="ECO:0000313" key="5">
    <source>
        <dbReference type="EMBL" id="KAJ1100773.1"/>
    </source>
</evidence>
<dbReference type="AlphaFoldDB" id="A0AAV7MFV9"/>
<protein>
    <recommendedName>
        <fullName evidence="4">CUB domain-containing protein</fullName>
    </recommendedName>
</protein>
<dbReference type="PANTHER" id="PTHR24251">
    <property type="entry name" value="OVOCHYMASE-RELATED"/>
    <property type="match status" value="1"/>
</dbReference>
<dbReference type="EMBL" id="JANPWB010000014">
    <property type="protein sequence ID" value="KAJ1100773.1"/>
    <property type="molecule type" value="Genomic_DNA"/>
</dbReference>
<evidence type="ECO:0000259" key="4">
    <source>
        <dbReference type="PROSITE" id="PS01180"/>
    </source>
</evidence>
<dbReference type="CDD" id="cd00041">
    <property type="entry name" value="CUB"/>
    <property type="match status" value="2"/>
</dbReference>
<feature type="non-terminal residue" evidence="5">
    <location>
        <position position="1"/>
    </location>
</feature>
<reference evidence="5" key="1">
    <citation type="journal article" date="2022" name="bioRxiv">
        <title>Sequencing and chromosome-scale assembly of the giantPleurodeles waltlgenome.</title>
        <authorList>
            <person name="Brown T."/>
            <person name="Elewa A."/>
            <person name="Iarovenko S."/>
            <person name="Subramanian E."/>
            <person name="Araus A.J."/>
            <person name="Petzold A."/>
            <person name="Susuki M."/>
            <person name="Suzuki K.-i.T."/>
            <person name="Hayashi T."/>
            <person name="Toyoda A."/>
            <person name="Oliveira C."/>
            <person name="Osipova E."/>
            <person name="Leigh N.D."/>
            <person name="Simon A."/>
            <person name="Yun M.H."/>
        </authorList>
    </citation>
    <scope>NUCLEOTIDE SEQUENCE</scope>
    <source>
        <strain evidence="5">20211129_DDA</strain>
        <tissue evidence="5">Liver</tissue>
    </source>
</reference>
<dbReference type="InterPro" id="IPR035914">
    <property type="entry name" value="Sperma_CUB_dom_sf"/>
</dbReference>
<feature type="non-terminal residue" evidence="5">
    <location>
        <position position="114"/>
    </location>
</feature>
<proteinExistence type="predicted"/>
<accession>A0AAV7MFV9</accession>
<organism evidence="5 6">
    <name type="scientific">Pleurodeles waltl</name>
    <name type="common">Iberian ribbed newt</name>
    <dbReference type="NCBI Taxonomy" id="8319"/>
    <lineage>
        <taxon>Eukaryota</taxon>
        <taxon>Metazoa</taxon>
        <taxon>Chordata</taxon>
        <taxon>Craniata</taxon>
        <taxon>Vertebrata</taxon>
        <taxon>Euteleostomi</taxon>
        <taxon>Amphibia</taxon>
        <taxon>Batrachia</taxon>
        <taxon>Caudata</taxon>
        <taxon>Salamandroidea</taxon>
        <taxon>Salamandridae</taxon>
        <taxon>Pleurodelinae</taxon>
        <taxon>Pleurodeles</taxon>
    </lineage>
</organism>
<dbReference type="InterPro" id="IPR000859">
    <property type="entry name" value="CUB_dom"/>
</dbReference>